<accession>I1GVW8</accession>
<dbReference type="Proteomes" id="UP000008810">
    <property type="component" value="Chromosome 1"/>
</dbReference>
<gene>
    <name evidence="3" type="primary">LOC100835591</name>
    <name evidence="2" type="ORF">BRADI_1g31900v3</name>
</gene>
<dbReference type="RefSeq" id="XP_003560416.1">
    <property type="nucleotide sequence ID" value="XM_003560368.3"/>
</dbReference>
<dbReference type="InterPro" id="IPR036047">
    <property type="entry name" value="F-box-like_dom_sf"/>
</dbReference>
<evidence type="ECO:0000313" key="2">
    <source>
        <dbReference type="EMBL" id="KQK17005.1"/>
    </source>
</evidence>
<dbReference type="AlphaFoldDB" id="I1GVW8"/>
<dbReference type="PANTHER" id="PTHR35546:SF110">
    <property type="entry name" value="F-BOX DOMAIN-CONTAINING PROTEIN"/>
    <property type="match status" value="1"/>
</dbReference>
<reference evidence="2" key="2">
    <citation type="submission" date="2017-06" db="EMBL/GenBank/DDBJ databases">
        <title>WGS assembly of Brachypodium distachyon.</title>
        <authorList>
            <consortium name="The International Brachypodium Initiative"/>
            <person name="Lucas S."/>
            <person name="Harmon-Smith M."/>
            <person name="Lail K."/>
            <person name="Tice H."/>
            <person name="Grimwood J."/>
            <person name="Bruce D."/>
            <person name="Barry K."/>
            <person name="Shu S."/>
            <person name="Lindquist E."/>
            <person name="Wang M."/>
            <person name="Pitluck S."/>
            <person name="Vogel J.P."/>
            <person name="Garvin D.F."/>
            <person name="Mockler T.C."/>
            <person name="Schmutz J."/>
            <person name="Rokhsar D."/>
            <person name="Bevan M.W."/>
        </authorList>
    </citation>
    <scope>NUCLEOTIDE SEQUENCE</scope>
    <source>
        <strain evidence="2">Bd21</strain>
    </source>
</reference>
<dbReference type="HOGENOM" id="CLU_022847_1_1_1"/>
<dbReference type="Gramene" id="KQK17005">
    <property type="protein sequence ID" value="KQK17005"/>
    <property type="gene ID" value="BRADI_1g31900v3"/>
</dbReference>
<dbReference type="CDD" id="cd22157">
    <property type="entry name" value="F-box_AtFBW1-like"/>
    <property type="match status" value="1"/>
</dbReference>
<dbReference type="SMART" id="SM00256">
    <property type="entry name" value="FBOX"/>
    <property type="match status" value="1"/>
</dbReference>
<evidence type="ECO:0000259" key="1">
    <source>
        <dbReference type="PROSITE" id="PS50181"/>
    </source>
</evidence>
<reference evidence="2 3" key="1">
    <citation type="journal article" date="2010" name="Nature">
        <title>Genome sequencing and analysis of the model grass Brachypodium distachyon.</title>
        <authorList>
            <consortium name="International Brachypodium Initiative"/>
        </authorList>
    </citation>
    <scope>NUCLEOTIDE SEQUENCE [LARGE SCALE GENOMIC DNA]</scope>
    <source>
        <strain evidence="2">Bd21</strain>
        <strain evidence="3">cv. Bd21</strain>
    </source>
</reference>
<dbReference type="OMA" id="ACEVDHT"/>
<dbReference type="InterPro" id="IPR055290">
    <property type="entry name" value="At3g26010-like"/>
</dbReference>
<dbReference type="InterPro" id="IPR017451">
    <property type="entry name" value="F-box-assoc_interact_dom"/>
</dbReference>
<dbReference type="OrthoDB" id="685629at2759"/>
<dbReference type="NCBIfam" id="TIGR01640">
    <property type="entry name" value="F_box_assoc_1"/>
    <property type="match status" value="1"/>
</dbReference>
<dbReference type="Pfam" id="PF24750">
    <property type="entry name" value="b-prop_At3g26010-like"/>
    <property type="match status" value="1"/>
</dbReference>
<dbReference type="PANTHER" id="PTHR35546">
    <property type="entry name" value="F-BOX PROTEIN INTERACTION DOMAIN PROTEIN-RELATED"/>
    <property type="match status" value="1"/>
</dbReference>
<dbReference type="Pfam" id="PF00646">
    <property type="entry name" value="F-box"/>
    <property type="match status" value="1"/>
</dbReference>
<proteinExistence type="predicted"/>
<keyword evidence="4" id="KW-1185">Reference proteome</keyword>
<reference evidence="3" key="3">
    <citation type="submission" date="2018-08" db="UniProtKB">
        <authorList>
            <consortium name="EnsemblPlants"/>
        </authorList>
    </citation>
    <scope>IDENTIFICATION</scope>
    <source>
        <strain evidence="3">cv. Bd21</strain>
    </source>
</reference>
<dbReference type="STRING" id="15368.I1GVW8"/>
<evidence type="ECO:0000313" key="4">
    <source>
        <dbReference type="Proteomes" id="UP000008810"/>
    </source>
</evidence>
<dbReference type="GeneID" id="100835591"/>
<dbReference type="SUPFAM" id="SSF81383">
    <property type="entry name" value="F-box domain"/>
    <property type="match status" value="1"/>
</dbReference>
<dbReference type="PROSITE" id="PS50181">
    <property type="entry name" value="FBOX"/>
    <property type="match status" value="1"/>
</dbReference>
<protein>
    <recommendedName>
        <fullName evidence="1">F-box domain-containing protein</fullName>
    </recommendedName>
</protein>
<dbReference type="EMBL" id="CM000880">
    <property type="protein sequence ID" value="KQK17005.1"/>
    <property type="molecule type" value="Genomic_DNA"/>
</dbReference>
<dbReference type="InterPro" id="IPR056592">
    <property type="entry name" value="Beta-prop_At3g26010-like"/>
</dbReference>
<dbReference type="InterPro" id="IPR001810">
    <property type="entry name" value="F-box_dom"/>
</dbReference>
<organism evidence="2">
    <name type="scientific">Brachypodium distachyon</name>
    <name type="common">Purple false brome</name>
    <name type="synonym">Trachynia distachya</name>
    <dbReference type="NCBI Taxonomy" id="15368"/>
    <lineage>
        <taxon>Eukaryota</taxon>
        <taxon>Viridiplantae</taxon>
        <taxon>Streptophyta</taxon>
        <taxon>Embryophyta</taxon>
        <taxon>Tracheophyta</taxon>
        <taxon>Spermatophyta</taxon>
        <taxon>Magnoliopsida</taxon>
        <taxon>Liliopsida</taxon>
        <taxon>Poales</taxon>
        <taxon>Poaceae</taxon>
        <taxon>BOP clade</taxon>
        <taxon>Pooideae</taxon>
        <taxon>Stipodae</taxon>
        <taxon>Brachypodieae</taxon>
        <taxon>Brachypodium</taxon>
    </lineage>
</organism>
<dbReference type="EnsemblPlants" id="KQK17005">
    <property type="protein sequence ID" value="KQK17005"/>
    <property type="gene ID" value="BRADI_1g31900v3"/>
</dbReference>
<name>I1GVW8_BRADI</name>
<evidence type="ECO:0000313" key="3">
    <source>
        <dbReference type="EnsemblPlants" id="KQK17005"/>
    </source>
</evidence>
<sequence length="381" mass="43774">MAVERLTDDILIEILSRVPAKSLCRFKCVSRHWLSLTTDPHHRKKLPQNLAGFFNSRDIEEEPILVLDLVLHFTRAPGCRRCPLMHPVLGFLPCRMWVGILDCCNGLLLCRRYDILTYGGEYSYLVCNPATEKWVQLPDSGQSNMMGIARLGFEPGVSLHFYVFELEQDRRRGSSLTRVAVYSSETGRWIHKYKGWNQGTSFRDHRSATVFLNGYLHFDTSDSEQSRCLAAVDTKGETWKHFSVPAGGLRKGYINQSQGCLHYANFQRGEDDDDDDDDAVRLVVYILENYGSKEWTLKHSVESSYVFGGIPVDIDRGFDWIAIHPNCNSIFFTLGQRDTTFMCYNMDLRQAKVIPFPAHRDDRPPYLPYVPVYSELQPLHT</sequence>
<feature type="domain" description="F-box" evidence="1">
    <location>
        <begin position="1"/>
        <end position="46"/>
    </location>
</feature>
<dbReference type="KEGG" id="bdi:100835591"/>
<dbReference type="Gene3D" id="1.20.1280.50">
    <property type="match status" value="1"/>
</dbReference>